<evidence type="ECO:0000313" key="5">
    <source>
        <dbReference type="EMBL" id="KPM47057.1"/>
    </source>
</evidence>
<organism evidence="5 6">
    <name type="scientific">Jiulongibacter sediminis</name>
    <dbReference type="NCBI Taxonomy" id="1605367"/>
    <lineage>
        <taxon>Bacteria</taxon>
        <taxon>Pseudomonadati</taxon>
        <taxon>Bacteroidota</taxon>
        <taxon>Cytophagia</taxon>
        <taxon>Cytophagales</taxon>
        <taxon>Leadbetterellaceae</taxon>
        <taxon>Jiulongibacter</taxon>
    </lineage>
</organism>
<dbReference type="Gene3D" id="3.40.250.10">
    <property type="entry name" value="Rhodanese-like domain"/>
    <property type="match status" value="2"/>
</dbReference>
<dbReference type="InterPro" id="IPR036873">
    <property type="entry name" value="Rhodanese-like_dom_sf"/>
</dbReference>
<dbReference type="EMBL" id="LGTQ01000013">
    <property type="protein sequence ID" value="KPM47057.1"/>
    <property type="molecule type" value="Genomic_DNA"/>
</dbReference>
<dbReference type="SUPFAM" id="SSF52821">
    <property type="entry name" value="Rhodanese/Cell cycle control phosphatase"/>
    <property type="match status" value="2"/>
</dbReference>
<sequence>MNELKLPEGPLVTVEWLNEFKSHPNVKIVEAKMKPIGAPDDWESGFKIPGAVMMDINADFSVLDTDLPHMMPDEAYFSNAAQNIGIDNDSVIVVYDQVGTYGSPRGWWSFRAMGHSQVYVLNGGFPAWQQAGFETEKAEWPEVPKGDFTAQKNSKLLYESEDVVGVLGNETVQIMDARSQGRFDATAPEPRAGLRGGHIPGSVCLPWQKVQDGLYMKSKEELTSLFNEFNLGDKKLVMSCGSGVTASVIALAAEIAGYPNAAVYDGSWAEWGMPNERWPVEV</sequence>
<dbReference type="InterPro" id="IPR001307">
    <property type="entry name" value="Thiosulphate_STrfase_CS"/>
</dbReference>
<evidence type="ECO:0000256" key="1">
    <source>
        <dbReference type="ARBA" id="ARBA00022679"/>
    </source>
</evidence>
<gene>
    <name evidence="5" type="ORF">AFM12_17705</name>
</gene>
<dbReference type="Proteomes" id="UP000050454">
    <property type="component" value="Unassembled WGS sequence"/>
</dbReference>
<keyword evidence="6" id="KW-1185">Reference proteome</keyword>
<dbReference type="STRING" id="1605367.AFM12_17705"/>
<proteinExistence type="predicted"/>
<dbReference type="PROSITE" id="PS50206">
    <property type="entry name" value="RHODANESE_3"/>
    <property type="match status" value="2"/>
</dbReference>
<dbReference type="PATRIC" id="fig|1605367.3.peg.975"/>
<dbReference type="InterPro" id="IPR001763">
    <property type="entry name" value="Rhodanese-like_dom"/>
</dbReference>
<dbReference type="GO" id="GO:0004792">
    <property type="term" value="F:thiosulfate-cyanide sulfurtransferase activity"/>
    <property type="evidence" value="ECO:0007669"/>
    <property type="project" value="InterPro"/>
</dbReference>
<reference evidence="5 6" key="1">
    <citation type="submission" date="2015-07" db="EMBL/GenBank/DDBJ databases">
        <title>The draft genome sequence of Leadbetterella sp. JN14-9.</title>
        <authorList>
            <person name="Liu Y."/>
            <person name="Du J."/>
            <person name="Shao Z."/>
        </authorList>
    </citation>
    <scope>NUCLEOTIDE SEQUENCE [LARGE SCALE GENOMIC DNA]</scope>
    <source>
        <strain evidence="5 6">JN14-9</strain>
    </source>
</reference>
<protein>
    <recommendedName>
        <fullName evidence="3">Sulfurtransferase</fullName>
    </recommendedName>
</protein>
<comment type="caution">
    <text evidence="5">The sequence shown here is derived from an EMBL/GenBank/DDBJ whole genome shotgun (WGS) entry which is preliminary data.</text>
</comment>
<feature type="domain" description="Rhodanese" evidence="4">
    <location>
        <begin position="22"/>
        <end position="137"/>
    </location>
</feature>
<dbReference type="OrthoDB" id="9770030at2"/>
<dbReference type="InterPro" id="IPR045078">
    <property type="entry name" value="TST/MPST-like"/>
</dbReference>
<evidence type="ECO:0000259" key="4">
    <source>
        <dbReference type="PROSITE" id="PS50206"/>
    </source>
</evidence>
<dbReference type="SMART" id="SM00450">
    <property type="entry name" value="RHOD"/>
    <property type="match status" value="2"/>
</dbReference>
<keyword evidence="1 3" id="KW-0808">Transferase</keyword>
<dbReference type="PANTHER" id="PTHR11364">
    <property type="entry name" value="THIOSULFATE SULFERTANSFERASE"/>
    <property type="match status" value="1"/>
</dbReference>
<name>A0A0P7BRR9_9BACT</name>
<dbReference type="RefSeq" id="WP_055151148.1">
    <property type="nucleotide sequence ID" value="NZ_JXSZ01000013.1"/>
</dbReference>
<dbReference type="AlphaFoldDB" id="A0A0P7BRR9"/>
<keyword evidence="2" id="KW-0677">Repeat</keyword>
<evidence type="ECO:0000256" key="2">
    <source>
        <dbReference type="ARBA" id="ARBA00022737"/>
    </source>
</evidence>
<dbReference type="PROSITE" id="PS00683">
    <property type="entry name" value="RHODANESE_2"/>
    <property type="match status" value="1"/>
</dbReference>
<accession>A0A0P7BRR9</accession>
<dbReference type="CDD" id="cd01448">
    <property type="entry name" value="TST_Repeat_1"/>
    <property type="match status" value="1"/>
</dbReference>
<dbReference type="PANTHER" id="PTHR11364:SF27">
    <property type="entry name" value="SULFURTRANSFERASE"/>
    <property type="match status" value="1"/>
</dbReference>
<evidence type="ECO:0000256" key="3">
    <source>
        <dbReference type="RuleBase" id="RU000507"/>
    </source>
</evidence>
<dbReference type="Pfam" id="PF00581">
    <property type="entry name" value="Rhodanese"/>
    <property type="match status" value="2"/>
</dbReference>
<feature type="domain" description="Rhodanese" evidence="4">
    <location>
        <begin position="168"/>
        <end position="277"/>
    </location>
</feature>
<evidence type="ECO:0000313" key="6">
    <source>
        <dbReference type="Proteomes" id="UP000050454"/>
    </source>
</evidence>
<dbReference type="FunFam" id="3.40.250.10:FF:000001">
    <property type="entry name" value="Sulfurtransferase"/>
    <property type="match status" value="1"/>
</dbReference>
<dbReference type="CDD" id="cd01449">
    <property type="entry name" value="TST_Repeat_2"/>
    <property type="match status" value="1"/>
</dbReference>